<protein>
    <submittedName>
        <fullName evidence="1">Uncharacterized protein</fullName>
    </submittedName>
</protein>
<sequence>MLSVSTVSEWYPVTSRVSSVPIDRRGKSCAFPPAQALRTLSNAADVEFRYA</sequence>
<gene>
    <name evidence="1" type="ORF">HPP92_023051</name>
</gene>
<name>A0A835PQS3_VANPL</name>
<comment type="caution">
    <text evidence="1">The sequence shown here is derived from an EMBL/GenBank/DDBJ whole genome shotgun (WGS) entry which is preliminary data.</text>
</comment>
<keyword evidence="2" id="KW-1185">Reference proteome</keyword>
<dbReference type="AlphaFoldDB" id="A0A835PQS3"/>
<evidence type="ECO:0000313" key="2">
    <source>
        <dbReference type="Proteomes" id="UP000636800"/>
    </source>
</evidence>
<reference evidence="1 2" key="1">
    <citation type="journal article" date="2020" name="Nat. Food">
        <title>A phased Vanilla planifolia genome enables genetic improvement of flavour and production.</title>
        <authorList>
            <person name="Hasing T."/>
            <person name="Tang H."/>
            <person name="Brym M."/>
            <person name="Khazi F."/>
            <person name="Huang T."/>
            <person name="Chambers A.H."/>
        </authorList>
    </citation>
    <scope>NUCLEOTIDE SEQUENCE [LARGE SCALE GENOMIC DNA]</scope>
    <source>
        <tissue evidence="1">Leaf</tissue>
    </source>
</reference>
<dbReference type="OrthoDB" id="43364at2759"/>
<dbReference type="EMBL" id="JADCNL010000012">
    <property type="protein sequence ID" value="KAG0457894.1"/>
    <property type="molecule type" value="Genomic_DNA"/>
</dbReference>
<dbReference type="Proteomes" id="UP000636800">
    <property type="component" value="Chromosome 12"/>
</dbReference>
<evidence type="ECO:0000313" key="1">
    <source>
        <dbReference type="EMBL" id="KAG0457894.1"/>
    </source>
</evidence>
<organism evidence="1 2">
    <name type="scientific">Vanilla planifolia</name>
    <name type="common">Vanilla</name>
    <dbReference type="NCBI Taxonomy" id="51239"/>
    <lineage>
        <taxon>Eukaryota</taxon>
        <taxon>Viridiplantae</taxon>
        <taxon>Streptophyta</taxon>
        <taxon>Embryophyta</taxon>
        <taxon>Tracheophyta</taxon>
        <taxon>Spermatophyta</taxon>
        <taxon>Magnoliopsida</taxon>
        <taxon>Liliopsida</taxon>
        <taxon>Asparagales</taxon>
        <taxon>Orchidaceae</taxon>
        <taxon>Vanilloideae</taxon>
        <taxon>Vanilleae</taxon>
        <taxon>Vanilla</taxon>
    </lineage>
</organism>
<accession>A0A835PQS3</accession>
<proteinExistence type="predicted"/>